<dbReference type="OrthoDB" id="440553at2759"/>
<protein>
    <recommendedName>
        <fullName evidence="6">Organic cation transporter-like protein 2</fullName>
    </recommendedName>
</protein>
<keyword evidence="12" id="KW-1185">Reference proteome</keyword>
<feature type="transmembrane region" description="Helical" evidence="9">
    <location>
        <begin position="411"/>
        <end position="430"/>
    </location>
</feature>
<dbReference type="OMA" id="RLMKYPR"/>
<dbReference type="InterPro" id="IPR001958">
    <property type="entry name" value="Tet-R_TetA/multi-R_MdtG-like"/>
</dbReference>
<evidence type="ECO:0000256" key="9">
    <source>
        <dbReference type="SAM" id="Phobius"/>
    </source>
</evidence>
<evidence type="ECO:0000256" key="5">
    <source>
        <dbReference type="ARBA" id="ARBA00023136"/>
    </source>
</evidence>
<dbReference type="AlphaFoldDB" id="A0A8W8NMI7"/>
<keyword evidence="4 9" id="KW-1133">Transmembrane helix</keyword>
<dbReference type="PANTHER" id="PTHR24002:SF3">
    <property type="entry name" value="SOLUTE CARRIER FAMILY 22 MEMBER 18"/>
    <property type="match status" value="1"/>
</dbReference>
<evidence type="ECO:0000313" key="12">
    <source>
        <dbReference type="Proteomes" id="UP000005408"/>
    </source>
</evidence>
<feature type="transmembrane region" description="Helical" evidence="9">
    <location>
        <begin position="246"/>
        <end position="272"/>
    </location>
</feature>
<evidence type="ECO:0000256" key="2">
    <source>
        <dbReference type="ARBA" id="ARBA00022475"/>
    </source>
</evidence>
<dbReference type="InterPro" id="IPR011701">
    <property type="entry name" value="MFS"/>
</dbReference>
<evidence type="ECO:0000256" key="1">
    <source>
        <dbReference type="ARBA" id="ARBA00004424"/>
    </source>
</evidence>
<evidence type="ECO:0000256" key="4">
    <source>
        <dbReference type="ARBA" id="ARBA00022989"/>
    </source>
</evidence>
<evidence type="ECO:0000256" key="7">
    <source>
        <dbReference type="ARBA" id="ARBA00093348"/>
    </source>
</evidence>
<organism evidence="11 12">
    <name type="scientific">Magallana gigas</name>
    <name type="common">Pacific oyster</name>
    <name type="synonym">Crassostrea gigas</name>
    <dbReference type="NCBI Taxonomy" id="29159"/>
    <lineage>
        <taxon>Eukaryota</taxon>
        <taxon>Metazoa</taxon>
        <taxon>Spiralia</taxon>
        <taxon>Lophotrochozoa</taxon>
        <taxon>Mollusca</taxon>
        <taxon>Bivalvia</taxon>
        <taxon>Autobranchia</taxon>
        <taxon>Pteriomorphia</taxon>
        <taxon>Ostreida</taxon>
        <taxon>Ostreoidea</taxon>
        <taxon>Ostreidae</taxon>
        <taxon>Magallana</taxon>
    </lineage>
</organism>
<feature type="transmembrane region" description="Helical" evidence="9">
    <location>
        <begin position="116"/>
        <end position="143"/>
    </location>
</feature>
<comment type="function">
    <text evidence="7">May act as a transporter of organic cations based on a proton efflux antiport mechanism. May play a role in the transport of chloroquine and quinidine-related compounds in kidney. Plays a role in the regulation of lipid metabolism.</text>
</comment>
<dbReference type="InterPro" id="IPR036259">
    <property type="entry name" value="MFS_trans_sf"/>
</dbReference>
<keyword evidence="2" id="KW-1003">Cell membrane</keyword>
<dbReference type="EnsemblMetazoa" id="G6902.8">
    <property type="protein sequence ID" value="G6902.8:cds"/>
    <property type="gene ID" value="G6902"/>
</dbReference>
<reference evidence="11" key="1">
    <citation type="submission" date="2022-08" db="UniProtKB">
        <authorList>
            <consortium name="EnsemblMetazoa"/>
        </authorList>
    </citation>
    <scope>IDENTIFICATION</scope>
    <source>
        <strain evidence="11">05x7-T-G4-1.051#20</strain>
    </source>
</reference>
<dbReference type="InterPro" id="IPR020846">
    <property type="entry name" value="MFS_dom"/>
</dbReference>
<dbReference type="GO" id="GO:0022857">
    <property type="term" value="F:transmembrane transporter activity"/>
    <property type="evidence" value="ECO:0007669"/>
    <property type="project" value="InterPro"/>
</dbReference>
<evidence type="ECO:0000259" key="10">
    <source>
        <dbReference type="PROSITE" id="PS50850"/>
    </source>
</evidence>
<dbReference type="Proteomes" id="UP000005408">
    <property type="component" value="Unassembled WGS sequence"/>
</dbReference>
<evidence type="ECO:0000256" key="8">
    <source>
        <dbReference type="SAM" id="MobiDB-lite"/>
    </source>
</evidence>
<comment type="subcellular location">
    <subcellularLocation>
        <location evidence="1">Apical cell membrane</location>
        <topology evidence="1">Multi-pass membrane protein</topology>
    </subcellularLocation>
</comment>
<dbReference type="GO" id="GO:0016324">
    <property type="term" value="C:apical plasma membrane"/>
    <property type="evidence" value="ECO:0007669"/>
    <property type="project" value="UniProtKB-SubCell"/>
</dbReference>
<evidence type="ECO:0000256" key="3">
    <source>
        <dbReference type="ARBA" id="ARBA00022692"/>
    </source>
</evidence>
<name>A0A8W8NMI7_MAGGI</name>
<keyword evidence="5 9" id="KW-0472">Membrane</keyword>
<feature type="domain" description="Major facilitator superfamily (MFS) profile" evidence="10">
    <location>
        <begin position="51"/>
        <end position="432"/>
    </location>
</feature>
<keyword evidence="3 9" id="KW-0812">Transmembrane</keyword>
<feature type="compositionally biased region" description="Basic residues" evidence="8">
    <location>
        <begin position="1"/>
        <end position="11"/>
    </location>
</feature>
<dbReference type="GO" id="GO:0005635">
    <property type="term" value="C:nuclear envelope"/>
    <property type="evidence" value="ECO:0007669"/>
    <property type="project" value="TreeGrafter"/>
</dbReference>
<feature type="transmembrane region" description="Helical" evidence="9">
    <location>
        <begin position="292"/>
        <end position="313"/>
    </location>
</feature>
<sequence length="432" mass="46742">METRSSARRKRLNEMGGNGDFTPETSEKNTSVPHLTSTSDMAIGKWKFNKVILSTHFNIFLYATCFWIQIGTLPYLTKKLGVDPVFFGYLQTTFAVVQLCGGPVYGRFGDMFGGRAAMALAFACASVSYFVLGIADTFFWLFLSRLPSVFMHAMQGGQMIVTDLGEEGQRADALGKLGLSYGVGMVIGPFLGGLVTKFFSEQTAAFVACIGSVLSIGVVWVFVPQRTKKSQGKESSGSAVFSLKKILALVTAPGAGFLLFIRMLAGLPIGVFQSMFSVFAMETFKLPAEQNGYLLSYVGVLTMIVQGLGVGVLTKKFSENDILKWSSFLLVWSYLALAFVTDVFQLCVVMVPLVVGLASSNIVVSSALTKTVSDQDTGAMLGLNMAVNSLIRTISPTVGGFLLKSYGFQSFGYLGFVMLGISTIILFIKLRQ</sequence>
<feature type="transmembrane region" description="Helical" evidence="9">
    <location>
        <begin position="334"/>
        <end position="358"/>
    </location>
</feature>
<feature type="region of interest" description="Disordered" evidence="8">
    <location>
        <begin position="1"/>
        <end position="34"/>
    </location>
</feature>
<dbReference type="FunFam" id="1.20.1250.20:FF:000297">
    <property type="entry name" value="Solute carrier family 22 member 18"/>
    <property type="match status" value="1"/>
</dbReference>
<dbReference type="PANTHER" id="PTHR24002">
    <property type="entry name" value="SOLUTE CARRIER FAMILY 22 MEMBER 18"/>
    <property type="match status" value="1"/>
</dbReference>
<dbReference type="PROSITE" id="PS50850">
    <property type="entry name" value="MFS"/>
    <property type="match status" value="1"/>
</dbReference>
<accession>A0A8W8NMI7</accession>
<evidence type="ECO:0000313" key="11">
    <source>
        <dbReference type="EnsemblMetazoa" id="G6902.8:cds"/>
    </source>
</evidence>
<dbReference type="PRINTS" id="PR01035">
    <property type="entry name" value="TCRTETA"/>
</dbReference>
<evidence type="ECO:0000256" key="6">
    <source>
        <dbReference type="ARBA" id="ARBA00078639"/>
    </source>
</evidence>
<dbReference type="CDD" id="cd17331">
    <property type="entry name" value="MFS_SLC22A18"/>
    <property type="match status" value="1"/>
</dbReference>
<feature type="transmembrane region" description="Helical" evidence="9">
    <location>
        <begin position="179"/>
        <end position="199"/>
    </location>
</feature>
<feature type="transmembrane region" description="Helical" evidence="9">
    <location>
        <begin position="51"/>
        <end position="70"/>
    </location>
</feature>
<dbReference type="Pfam" id="PF07690">
    <property type="entry name" value="MFS_1"/>
    <property type="match status" value="1"/>
</dbReference>
<dbReference type="Gene3D" id="1.20.1250.20">
    <property type="entry name" value="MFS general substrate transporter like domains"/>
    <property type="match status" value="1"/>
</dbReference>
<feature type="transmembrane region" description="Helical" evidence="9">
    <location>
        <begin position="205"/>
        <end position="225"/>
    </location>
</feature>
<proteinExistence type="predicted"/>
<dbReference type="SUPFAM" id="SSF103473">
    <property type="entry name" value="MFS general substrate transporter"/>
    <property type="match status" value="1"/>
</dbReference>